<reference evidence="6 7" key="1">
    <citation type="submission" date="2023-07" db="EMBL/GenBank/DDBJ databases">
        <title>Genomic Encyclopedia of Type Strains, Phase IV (KMG-IV): sequencing the most valuable type-strain genomes for metagenomic binning, comparative biology and taxonomic classification.</title>
        <authorList>
            <person name="Goeker M."/>
        </authorList>
    </citation>
    <scope>NUCLEOTIDE SEQUENCE [LARGE SCALE GENOMIC DNA]</scope>
    <source>
        <strain evidence="6 7">DSM 19922</strain>
    </source>
</reference>
<accession>A0ABU0MEH3</accession>
<dbReference type="SMART" id="SM00448">
    <property type="entry name" value="REC"/>
    <property type="match status" value="2"/>
</dbReference>
<dbReference type="CDD" id="cd17538">
    <property type="entry name" value="REC_D1_PleD-like"/>
    <property type="match status" value="1"/>
</dbReference>
<evidence type="ECO:0000256" key="2">
    <source>
        <dbReference type="ARBA" id="ARBA00034247"/>
    </source>
</evidence>
<evidence type="ECO:0000256" key="1">
    <source>
        <dbReference type="ARBA" id="ARBA00012528"/>
    </source>
</evidence>
<dbReference type="SUPFAM" id="SSF55073">
    <property type="entry name" value="Nucleotide cyclase"/>
    <property type="match status" value="1"/>
</dbReference>
<dbReference type="PANTHER" id="PTHR45138">
    <property type="entry name" value="REGULATORY COMPONENTS OF SENSORY TRANSDUCTION SYSTEM"/>
    <property type="match status" value="1"/>
</dbReference>
<dbReference type="Gene3D" id="3.30.70.270">
    <property type="match status" value="1"/>
</dbReference>
<dbReference type="InterPro" id="IPR029787">
    <property type="entry name" value="Nucleotide_cyclase"/>
</dbReference>
<name>A0ABU0MEH3_9PROT</name>
<dbReference type="NCBIfam" id="NF007135">
    <property type="entry name" value="PRK09581.1"/>
    <property type="match status" value="1"/>
</dbReference>
<feature type="modified residue" description="4-aspartylphosphate" evidence="3">
    <location>
        <position position="53"/>
    </location>
</feature>
<dbReference type="SUPFAM" id="SSF52172">
    <property type="entry name" value="CheY-like"/>
    <property type="match status" value="2"/>
</dbReference>
<dbReference type="Pfam" id="PF00990">
    <property type="entry name" value="GGDEF"/>
    <property type="match status" value="1"/>
</dbReference>
<dbReference type="SMART" id="SM00267">
    <property type="entry name" value="GGDEF"/>
    <property type="match status" value="1"/>
</dbReference>
<dbReference type="InterPro" id="IPR001789">
    <property type="entry name" value="Sig_transdc_resp-reg_receiver"/>
</dbReference>
<evidence type="ECO:0000313" key="6">
    <source>
        <dbReference type="EMBL" id="MDQ0531661.1"/>
    </source>
</evidence>
<dbReference type="EC" id="2.7.7.65" evidence="1"/>
<comment type="catalytic activity">
    <reaction evidence="2">
        <text>2 GTP = 3',3'-c-di-GMP + 2 diphosphate</text>
        <dbReference type="Rhea" id="RHEA:24898"/>
        <dbReference type="ChEBI" id="CHEBI:33019"/>
        <dbReference type="ChEBI" id="CHEBI:37565"/>
        <dbReference type="ChEBI" id="CHEBI:58805"/>
        <dbReference type="EC" id="2.7.7.65"/>
    </reaction>
</comment>
<keyword evidence="6" id="KW-0808">Transferase</keyword>
<keyword evidence="6" id="KW-0548">Nucleotidyltransferase</keyword>
<feature type="domain" description="Response regulatory" evidence="4">
    <location>
        <begin position="4"/>
        <end position="120"/>
    </location>
</feature>
<organism evidence="6 7">
    <name type="scientific">Azospirillum picis</name>
    <dbReference type="NCBI Taxonomy" id="488438"/>
    <lineage>
        <taxon>Bacteria</taxon>
        <taxon>Pseudomonadati</taxon>
        <taxon>Pseudomonadota</taxon>
        <taxon>Alphaproteobacteria</taxon>
        <taxon>Rhodospirillales</taxon>
        <taxon>Azospirillaceae</taxon>
        <taxon>Azospirillum</taxon>
    </lineage>
</organism>
<evidence type="ECO:0000256" key="3">
    <source>
        <dbReference type="PROSITE-ProRule" id="PRU00169"/>
    </source>
</evidence>
<evidence type="ECO:0000259" key="4">
    <source>
        <dbReference type="PROSITE" id="PS50110"/>
    </source>
</evidence>
<dbReference type="InterPro" id="IPR050469">
    <property type="entry name" value="Diguanylate_Cyclase"/>
</dbReference>
<feature type="domain" description="Response regulatory" evidence="4">
    <location>
        <begin position="157"/>
        <end position="273"/>
    </location>
</feature>
<keyword evidence="7" id="KW-1185">Reference proteome</keyword>
<evidence type="ECO:0000259" key="5">
    <source>
        <dbReference type="PROSITE" id="PS50887"/>
    </source>
</evidence>
<dbReference type="PROSITE" id="PS50110">
    <property type="entry name" value="RESPONSE_REGULATORY"/>
    <property type="match status" value="2"/>
</dbReference>
<dbReference type="InterPro" id="IPR043128">
    <property type="entry name" value="Rev_trsase/Diguanyl_cyclase"/>
</dbReference>
<dbReference type="NCBIfam" id="TIGR00254">
    <property type="entry name" value="GGDEF"/>
    <property type="match status" value="1"/>
</dbReference>
<feature type="domain" description="GGDEF" evidence="5">
    <location>
        <begin position="323"/>
        <end position="458"/>
    </location>
</feature>
<keyword evidence="3" id="KW-0597">Phosphoprotein</keyword>
<dbReference type="Proteomes" id="UP001244552">
    <property type="component" value="Unassembled WGS sequence"/>
</dbReference>
<dbReference type="Gene3D" id="3.40.50.2300">
    <property type="match status" value="2"/>
</dbReference>
<dbReference type="PANTHER" id="PTHR45138:SF9">
    <property type="entry name" value="DIGUANYLATE CYCLASE DGCM-RELATED"/>
    <property type="match status" value="1"/>
</dbReference>
<dbReference type="GO" id="GO:0052621">
    <property type="term" value="F:diguanylate cyclase activity"/>
    <property type="evidence" value="ECO:0007669"/>
    <property type="project" value="UniProtKB-EC"/>
</dbReference>
<proteinExistence type="predicted"/>
<dbReference type="InterPro" id="IPR011006">
    <property type="entry name" value="CheY-like_superfamily"/>
</dbReference>
<evidence type="ECO:0000313" key="7">
    <source>
        <dbReference type="Proteomes" id="UP001244552"/>
    </source>
</evidence>
<gene>
    <name evidence="6" type="ORF">QO018_000497</name>
</gene>
<dbReference type="PROSITE" id="PS50887">
    <property type="entry name" value="GGDEF"/>
    <property type="match status" value="1"/>
</dbReference>
<dbReference type="EMBL" id="JAUSVU010000002">
    <property type="protein sequence ID" value="MDQ0531661.1"/>
    <property type="molecule type" value="Genomic_DNA"/>
</dbReference>
<comment type="caution">
    <text evidence="6">The sequence shown here is derived from an EMBL/GenBank/DDBJ whole genome shotgun (WGS) entry which is preliminary data.</text>
</comment>
<dbReference type="InterPro" id="IPR000160">
    <property type="entry name" value="GGDEF_dom"/>
</dbReference>
<dbReference type="Pfam" id="PF00072">
    <property type="entry name" value="Response_reg"/>
    <property type="match status" value="2"/>
</dbReference>
<dbReference type="RefSeq" id="WP_209978475.1">
    <property type="nucleotide sequence ID" value="NZ_JAGINO010000002.1"/>
</dbReference>
<protein>
    <recommendedName>
        <fullName evidence="1">diguanylate cyclase</fullName>
        <ecNumber evidence="1">2.7.7.65</ecNumber>
    </recommendedName>
</protein>
<dbReference type="CDD" id="cd01949">
    <property type="entry name" value="GGDEF"/>
    <property type="match status" value="1"/>
</dbReference>
<comment type="caution">
    <text evidence="3">Lacks conserved residue(s) required for the propagation of feature annotation.</text>
</comment>
<sequence>MSARVLVVDDVLPNVKLLAAKLTREYFNVLTAFNGPDALEMVRKEAPDIVLLDVMMPGMDGFEVCEKIRSDPATMHIPVVMVTALSDVADRVRGLEAGADDFLTKPVNDIALFARVRSLVRLKMMMDEWRLRESTSGHFGVIERSGSLLSESFERAQVLVLEDSALDLEKVTETLKRDHNTVLAAATCAKALERALGGDLDLVVVSLTLLNEDGLRLCSQLRSHERTRQVPILLMVDEGDLGQVAKGLELGANDYVIKPVDRNELLARARTQIRRRRYQERLRSNYEQSLSMALTDSLTGVFNRRYVNAHLPRLLERAIDSHKPVAVLMFDIDHFKVVNDTYGHIIGDEVLREVSTRASRNLRTFDLVARLGGEEFIVILPDTDGEAALIVAERLRSRIADTPFTVSADRGEISVTVSIGISVGGRLGDTADALVRRADEALYEAKRSGRNCVMADPRAEQRDG</sequence>